<feature type="domain" description="Outer membrane channel protein CpnT-like N-terminal" evidence="1">
    <location>
        <begin position="15"/>
        <end position="144"/>
    </location>
</feature>
<name>A0A7M1SV59_9MICO</name>
<organism evidence="2 3">
    <name type="scientific">Ruania alkalisoli</name>
    <dbReference type="NCBI Taxonomy" id="2779775"/>
    <lineage>
        <taxon>Bacteria</taxon>
        <taxon>Bacillati</taxon>
        <taxon>Actinomycetota</taxon>
        <taxon>Actinomycetes</taxon>
        <taxon>Micrococcales</taxon>
        <taxon>Ruaniaceae</taxon>
        <taxon>Ruania</taxon>
    </lineage>
</organism>
<dbReference type="KEGG" id="halt:IM660_18245"/>
<accession>A0A7M1SV59</accession>
<dbReference type="EMBL" id="CP063169">
    <property type="protein sequence ID" value="QOR70503.1"/>
    <property type="molecule type" value="Genomic_DNA"/>
</dbReference>
<sequence length="238" mass="25172">MGMTIPGELDYVLDLLGYEWPNLDEDAIREAAVLMRGLRDDLQGTLDDLDNTINVELAEAFTSKTATAYIDAWTDNRTQNMDQMLDLMPTVADGIDIFADAVLALKVKVIAELTITAAQIAAAAASAVVTLGASVAANAAIIAARKKALDIATDLAMEQLLGQILTLVIEPLTDTAAGLAEAVVAAPITSSGSETSSFDASYDLMEQLAQAIDDCGVEQEERIDTFISQVMGLPIFAS</sequence>
<evidence type="ECO:0000259" key="1">
    <source>
        <dbReference type="Pfam" id="PF25547"/>
    </source>
</evidence>
<keyword evidence="3" id="KW-1185">Reference proteome</keyword>
<gene>
    <name evidence="2" type="ORF">IM660_18245</name>
</gene>
<dbReference type="AlphaFoldDB" id="A0A7M1SV59"/>
<proteinExistence type="predicted"/>
<protein>
    <recommendedName>
        <fullName evidence="1">Outer membrane channel protein CpnT-like N-terminal domain-containing protein</fullName>
    </recommendedName>
</protein>
<evidence type="ECO:0000313" key="3">
    <source>
        <dbReference type="Proteomes" id="UP000593758"/>
    </source>
</evidence>
<dbReference type="RefSeq" id="WP_193497179.1">
    <property type="nucleotide sequence ID" value="NZ_CP063169.1"/>
</dbReference>
<reference evidence="2 3" key="1">
    <citation type="submission" date="2020-10" db="EMBL/GenBank/DDBJ databases">
        <title>Haloactinobacterium sp. RN3S43, a bacterium isolated from saline soil.</title>
        <authorList>
            <person name="Sun J.-Q."/>
        </authorList>
    </citation>
    <scope>NUCLEOTIDE SEQUENCE [LARGE SCALE GENOMIC DNA]</scope>
    <source>
        <strain evidence="2 3">RN3S43</strain>
    </source>
</reference>
<dbReference type="InterPro" id="IPR057746">
    <property type="entry name" value="CpnT-like_N"/>
</dbReference>
<dbReference type="Gene3D" id="1.10.287.1060">
    <property type="entry name" value="ESAT-6-like"/>
    <property type="match status" value="1"/>
</dbReference>
<dbReference type="SUPFAM" id="SSF140453">
    <property type="entry name" value="EsxAB dimer-like"/>
    <property type="match status" value="1"/>
</dbReference>
<dbReference type="Proteomes" id="UP000593758">
    <property type="component" value="Chromosome"/>
</dbReference>
<dbReference type="InterPro" id="IPR036689">
    <property type="entry name" value="ESAT-6-like_sf"/>
</dbReference>
<dbReference type="Pfam" id="PF25547">
    <property type="entry name" value="WXG100_2"/>
    <property type="match status" value="1"/>
</dbReference>
<evidence type="ECO:0000313" key="2">
    <source>
        <dbReference type="EMBL" id="QOR70503.1"/>
    </source>
</evidence>